<dbReference type="EMBL" id="CAEZSL010000061">
    <property type="protein sequence ID" value="CAB4541703.1"/>
    <property type="molecule type" value="Genomic_DNA"/>
</dbReference>
<dbReference type="InterPro" id="IPR000711">
    <property type="entry name" value="ATPase_OSCP/dsu"/>
</dbReference>
<dbReference type="InterPro" id="IPR026015">
    <property type="entry name" value="ATP_synth_OSCP/delta_N_sf"/>
</dbReference>
<evidence type="ECO:0000256" key="2">
    <source>
        <dbReference type="ARBA" id="ARBA00022448"/>
    </source>
</evidence>
<dbReference type="PANTHER" id="PTHR11910">
    <property type="entry name" value="ATP SYNTHASE DELTA CHAIN"/>
    <property type="match status" value="1"/>
</dbReference>
<evidence type="ECO:0000313" key="12">
    <source>
        <dbReference type="EMBL" id="CAB5127908.1"/>
    </source>
</evidence>
<evidence type="ECO:0000256" key="7">
    <source>
        <dbReference type="SAM" id="Coils"/>
    </source>
</evidence>
<protein>
    <submittedName>
        <fullName evidence="10">Unannotated protein</fullName>
    </submittedName>
</protein>
<evidence type="ECO:0000256" key="4">
    <source>
        <dbReference type="ARBA" id="ARBA00023065"/>
    </source>
</evidence>
<evidence type="ECO:0000256" key="5">
    <source>
        <dbReference type="ARBA" id="ARBA00023136"/>
    </source>
</evidence>
<keyword evidence="7" id="KW-0175">Coiled coil</keyword>
<dbReference type="HAMAP" id="MF_01416">
    <property type="entry name" value="ATP_synth_delta_bact"/>
    <property type="match status" value="1"/>
</dbReference>
<accession>A0A6J6VL62</accession>
<dbReference type="EMBL" id="CAFBRX010000121">
    <property type="protein sequence ID" value="CAB5127908.1"/>
    <property type="molecule type" value="Genomic_DNA"/>
</dbReference>
<dbReference type="NCBIfam" id="TIGR01145">
    <property type="entry name" value="ATP_synt_delta"/>
    <property type="match status" value="1"/>
</dbReference>
<keyword evidence="3" id="KW-0375">Hydrogen ion transport</keyword>
<evidence type="ECO:0000313" key="10">
    <source>
        <dbReference type="EMBL" id="CAB4773211.1"/>
    </source>
</evidence>
<keyword evidence="4" id="KW-0406">Ion transport</keyword>
<reference evidence="10" key="1">
    <citation type="submission" date="2020-05" db="EMBL/GenBank/DDBJ databases">
        <authorList>
            <person name="Chiriac C."/>
            <person name="Salcher M."/>
            <person name="Ghai R."/>
            <person name="Kavagutti S V."/>
        </authorList>
    </citation>
    <scope>NUCLEOTIDE SEQUENCE</scope>
</reference>
<evidence type="ECO:0000256" key="6">
    <source>
        <dbReference type="ARBA" id="ARBA00023310"/>
    </source>
</evidence>
<name>A0A6J6VL62_9ZZZZ</name>
<dbReference type="Pfam" id="PF00213">
    <property type="entry name" value="OSCP"/>
    <property type="match status" value="1"/>
</dbReference>
<gene>
    <name evidence="8" type="ORF">UFOPK1421_00679</name>
    <name evidence="9" type="ORF">UFOPK1820_00601</name>
    <name evidence="10" type="ORF">UFOPK2921_00380</name>
    <name evidence="11" type="ORF">UFOPK4275_00759</name>
    <name evidence="12" type="ORF">UFOPK4422_01137</name>
</gene>
<dbReference type="GO" id="GO:0046933">
    <property type="term" value="F:proton-transporting ATP synthase activity, rotational mechanism"/>
    <property type="evidence" value="ECO:0007669"/>
    <property type="project" value="InterPro"/>
</dbReference>
<evidence type="ECO:0000256" key="1">
    <source>
        <dbReference type="ARBA" id="ARBA00004370"/>
    </source>
</evidence>
<dbReference type="EMBL" id="CAFBQJ010000124">
    <property type="protein sequence ID" value="CAB5049926.1"/>
    <property type="molecule type" value="Genomic_DNA"/>
</dbReference>
<sequence length="175" mass="18634">MSDNRIEGYARALFEIARAEGSLDEVEDELFRLARTLESNDALRNALTDEKIPVARRQGIVEDLLGGKVTGTSVQLVSMVVGSGRGRDLPAIIDKLVKRASSAKQLEVAQVRSAVALTADQQTRLAAALANATGKEVNLKVVVDPSVIGGIVATVGDTVIDGSIRTRLDNVKSRL</sequence>
<feature type="coiled-coil region" evidence="7">
    <location>
        <begin position="9"/>
        <end position="36"/>
    </location>
</feature>
<dbReference type="SUPFAM" id="SSF47928">
    <property type="entry name" value="N-terminal domain of the delta subunit of the F1F0-ATP synthase"/>
    <property type="match status" value="1"/>
</dbReference>
<dbReference type="PRINTS" id="PR00125">
    <property type="entry name" value="ATPASEDELTA"/>
</dbReference>
<evidence type="ECO:0000313" key="8">
    <source>
        <dbReference type="EMBL" id="CAB4541703.1"/>
    </source>
</evidence>
<keyword evidence="5" id="KW-0472">Membrane</keyword>
<dbReference type="GO" id="GO:0016020">
    <property type="term" value="C:membrane"/>
    <property type="evidence" value="ECO:0007669"/>
    <property type="project" value="UniProtKB-SubCell"/>
</dbReference>
<keyword evidence="6" id="KW-0066">ATP synthesis</keyword>
<proteinExistence type="inferred from homology"/>
<dbReference type="Gene3D" id="1.10.520.20">
    <property type="entry name" value="N-terminal domain of the delta subunit of the F1F0-ATP synthase"/>
    <property type="match status" value="1"/>
</dbReference>
<evidence type="ECO:0000313" key="11">
    <source>
        <dbReference type="EMBL" id="CAB5049926.1"/>
    </source>
</evidence>
<dbReference type="EMBL" id="CAEZZV010000032">
    <property type="protein sequence ID" value="CAB4773211.1"/>
    <property type="molecule type" value="Genomic_DNA"/>
</dbReference>
<keyword evidence="2" id="KW-0813">Transport</keyword>
<comment type="subcellular location">
    <subcellularLocation>
        <location evidence="1">Membrane</location>
    </subcellularLocation>
</comment>
<evidence type="ECO:0000256" key="3">
    <source>
        <dbReference type="ARBA" id="ARBA00022781"/>
    </source>
</evidence>
<evidence type="ECO:0000313" key="9">
    <source>
        <dbReference type="EMBL" id="CAB4599016.1"/>
    </source>
</evidence>
<organism evidence="10">
    <name type="scientific">freshwater metagenome</name>
    <dbReference type="NCBI Taxonomy" id="449393"/>
    <lineage>
        <taxon>unclassified sequences</taxon>
        <taxon>metagenomes</taxon>
        <taxon>ecological metagenomes</taxon>
    </lineage>
</organism>
<dbReference type="AlphaFoldDB" id="A0A6J6VL62"/>
<dbReference type="EMBL" id="CAEZUK010000077">
    <property type="protein sequence ID" value="CAB4599016.1"/>
    <property type="molecule type" value="Genomic_DNA"/>
</dbReference>